<dbReference type="SUPFAM" id="SSF143120">
    <property type="entry name" value="YefM-like"/>
    <property type="match status" value="1"/>
</dbReference>
<dbReference type="Proteomes" id="UP000502677">
    <property type="component" value="Chromosome"/>
</dbReference>
<name>A0A6G7XDQ1_9MICO</name>
<gene>
    <name evidence="3" type="ORF">G7068_04965</name>
</gene>
<dbReference type="PANTHER" id="PTHR33713:SF10">
    <property type="entry name" value="ANTITOXIN YAFN"/>
    <property type="match status" value="1"/>
</dbReference>
<dbReference type="KEGG" id="lvi:G7068_04965"/>
<dbReference type="RefSeq" id="WP_166289748.1">
    <property type="nucleotide sequence ID" value="NZ_CP049863.1"/>
</dbReference>
<dbReference type="Pfam" id="PF02604">
    <property type="entry name" value="PhdYeFM_antitox"/>
    <property type="match status" value="1"/>
</dbReference>
<reference evidence="3 4" key="1">
    <citation type="submission" date="2020-03" db="EMBL/GenBank/DDBJ databases">
        <title>Leucobacter sp. nov., isolated from beetles.</title>
        <authorList>
            <person name="Hyun D.-W."/>
            <person name="Bae J.-W."/>
        </authorList>
    </citation>
    <scope>NUCLEOTIDE SEQUENCE [LARGE SCALE GENOMIC DNA]</scope>
    <source>
        <strain evidence="3 4">HDW9C</strain>
    </source>
</reference>
<dbReference type="InterPro" id="IPR051405">
    <property type="entry name" value="phD/YefM_antitoxin"/>
</dbReference>
<dbReference type="AlphaFoldDB" id="A0A6G7XDQ1"/>
<organism evidence="3 4">
    <name type="scientific">Leucobacter viscericola</name>
    <dbReference type="NCBI Taxonomy" id="2714935"/>
    <lineage>
        <taxon>Bacteria</taxon>
        <taxon>Bacillati</taxon>
        <taxon>Actinomycetota</taxon>
        <taxon>Actinomycetes</taxon>
        <taxon>Micrococcales</taxon>
        <taxon>Microbacteriaceae</taxon>
        <taxon>Leucobacter</taxon>
    </lineage>
</organism>
<dbReference type="EMBL" id="CP049863">
    <property type="protein sequence ID" value="QIK62632.1"/>
    <property type="molecule type" value="Genomic_DNA"/>
</dbReference>
<dbReference type="InterPro" id="IPR036165">
    <property type="entry name" value="YefM-like_sf"/>
</dbReference>
<proteinExistence type="inferred from homology"/>
<evidence type="ECO:0000256" key="1">
    <source>
        <dbReference type="ARBA" id="ARBA00009981"/>
    </source>
</evidence>
<dbReference type="Gene3D" id="3.40.1620.10">
    <property type="entry name" value="YefM-like domain"/>
    <property type="match status" value="1"/>
</dbReference>
<evidence type="ECO:0000256" key="2">
    <source>
        <dbReference type="RuleBase" id="RU362080"/>
    </source>
</evidence>
<comment type="function">
    <text evidence="2">Antitoxin component of a type II toxin-antitoxin (TA) system.</text>
</comment>
<keyword evidence="4" id="KW-1185">Reference proteome</keyword>
<evidence type="ECO:0000313" key="3">
    <source>
        <dbReference type="EMBL" id="QIK62632.1"/>
    </source>
</evidence>
<sequence>MSLTLPVSVAKQQLGSLVDRAHLANEDVYLTKHGHKFAVLVDAAKFEQMLEELEDFQDAEAARRARKEMEATGAAPIPWEEVKADLGLA</sequence>
<dbReference type="InterPro" id="IPR006442">
    <property type="entry name" value="Antitoxin_Phd/YefM"/>
</dbReference>
<accession>A0A6G7XDQ1</accession>
<comment type="similarity">
    <text evidence="1 2">Belongs to the phD/YefM antitoxin family.</text>
</comment>
<dbReference type="PANTHER" id="PTHR33713">
    <property type="entry name" value="ANTITOXIN YAFN-RELATED"/>
    <property type="match status" value="1"/>
</dbReference>
<evidence type="ECO:0000313" key="4">
    <source>
        <dbReference type="Proteomes" id="UP000502677"/>
    </source>
</evidence>
<protein>
    <recommendedName>
        <fullName evidence="2">Antitoxin</fullName>
    </recommendedName>
</protein>
<dbReference type="NCBIfam" id="TIGR01552">
    <property type="entry name" value="phd_fam"/>
    <property type="match status" value="1"/>
</dbReference>